<reference evidence="1 2" key="1">
    <citation type="submission" date="2019-06" db="EMBL/GenBank/DDBJ databases">
        <authorList>
            <person name="Meng X."/>
        </authorList>
    </citation>
    <scope>NUCLEOTIDE SEQUENCE [LARGE SCALE GENOMIC DNA]</scope>
    <source>
        <strain evidence="1 2">M625</strain>
    </source>
</reference>
<evidence type="ECO:0000313" key="2">
    <source>
        <dbReference type="Proteomes" id="UP000315540"/>
    </source>
</evidence>
<keyword evidence="2" id="KW-1185">Reference proteome</keyword>
<dbReference type="RefSeq" id="WP_140593679.1">
    <property type="nucleotide sequence ID" value="NZ_VFWZ01000003.1"/>
</dbReference>
<dbReference type="EMBL" id="VFWZ01000003">
    <property type="protein sequence ID" value="TPN86218.1"/>
    <property type="molecule type" value="Genomic_DNA"/>
</dbReference>
<dbReference type="OrthoDB" id="1185061at2"/>
<proteinExistence type="predicted"/>
<dbReference type="AlphaFoldDB" id="A0A504JES5"/>
<name>A0A504JES5_9FLAO</name>
<dbReference type="Proteomes" id="UP000315540">
    <property type="component" value="Unassembled WGS sequence"/>
</dbReference>
<organism evidence="1 2">
    <name type="scientific">Aquimarina algicola</name>
    <dbReference type="NCBI Taxonomy" id="2589995"/>
    <lineage>
        <taxon>Bacteria</taxon>
        <taxon>Pseudomonadati</taxon>
        <taxon>Bacteroidota</taxon>
        <taxon>Flavobacteriia</taxon>
        <taxon>Flavobacteriales</taxon>
        <taxon>Flavobacteriaceae</taxon>
        <taxon>Aquimarina</taxon>
    </lineage>
</organism>
<evidence type="ECO:0000313" key="1">
    <source>
        <dbReference type="EMBL" id="TPN86218.1"/>
    </source>
</evidence>
<protein>
    <submittedName>
        <fullName evidence="1">Uncharacterized protein</fullName>
    </submittedName>
</protein>
<gene>
    <name evidence="1" type="ORF">FHK87_13185</name>
</gene>
<comment type="caution">
    <text evidence="1">The sequence shown here is derived from an EMBL/GenBank/DDBJ whole genome shotgun (WGS) entry which is preliminary data.</text>
</comment>
<sequence length="342" mass="39963">MNTNLYCWLTLEIWHSYFNNGKCSVFQLLPMENTSRLMKNYNIRFRNHENRYEGYVQMRPSKTIWDELNTKEDLYFQLLNTDQNFDNYTNVTLPKKQNTVLYLTNSRVENRIVSEEQIVPETYLDVQSLRFYVAVSSTQSDQVIIRDDRGQEIFTQEVQKEQQKIYVDINTFGTGVYEIWINNTLSKKFFGTSEMIENNCYGIFHLQMKSVLESLKQNITPLLKINFEARSTFWQYVIVVPEDKKITVQDMVIENDSNIKYSGPDKSTVIGGKASNIFTSAETITLQQSATNNSILKIHYNNDFSDLILEQDITIPVPGVSSIITKEVNNENMFYSQTIIYI</sequence>
<accession>A0A504JES5</accession>